<reference evidence="1 2" key="1">
    <citation type="journal article" date="2020" name="Viruses">
        <title>Diversity and Host Interactions Among Virulent and Temperate Baltic Sea Flavobacterium Phages.</title>
        <authorList>
            <person name="Nilsson E."/>
            <person name="Bayfield O.W."/>
            <person name="Lundin D."/>
            <person name="Antson A.A."/>
            <person name="Holmfeldt K."/>
        </authorList>
    </citation>
    <scope>NUCLEOTIDE SEQUENCE [LARGE SCALE GENOMIC DNA]</scope>
</reference>
<keyword evidence="2" id="KW-1185">Reference proteome</keyword>
<sequence>MCKCIFFVCFFCCNIVLKFSLFVTKLSKVQPYKQTFM</sequence>
<dbReference type="EMBL" id="MN812211">
    <property type="protein sequence ID" value="QHB39027.1"/>
    <property type="molecule type" value="Genomic_DNA"/>
</dbReference>
<name>A0A6B9LAE8_9CAUD</name>
<evidence type="ECO:0000313" key="1">
    <source>
        <dbReference type="EMBL" id="QHB39027.1"/>
    </source>
</evidence>
<proteinExistence type="predicted"/>
<accession>A0A6B9LAE8</accession>
<evidence type="ECO:0000313" key="2">
    <source>
        <dbReference type="Proteomes" id="UP000465101"/>
    </source>
</evidence>
<protein>
    <submittedName>
        <fullName evidence="1">Uncharacterized protein</fullName>
    </submittedName>
</protein>
<organism evidence="1 2">
    <name type="scientific">Flavobacterium phage vB_FspS_laban6-1</name>
    <dbReference type="NCBI Taxonomy" id="2686250"/>
    <lineage>
        <taxon>Viruses</taxon>
        <taxon>Duplodnaviria</taxon>
        <taxon>Heunggongvirae</taxon>
        <taxon>Uroviricota</taxon>
        <taxon>Caudoviricetes</taxon>
        <taxon>Duneviridae</taxon>
        <taxon>Labanvirus</taxon>
        <taxon>Labanvirus laban</taxon>
    </lineage>
</organism>
<dbReference type="Proteomes" id="UP000465101">
    <property type="component" value="Segment"/>
</dbReference>
<gene>
    <name evidence="1" type="ORF">laban61_gp056</name>
</gene>